<name>A0ACC0IU08_9ERIC</name>
<dbReference type="Proteomes" id="UP001060215">
    <property type="component" value="Chromosome 1"/>
</dbReference>
<gene>
    <name evidence="1" type="ORF">LOK49_LG01G02867</name>
</gene>
<evidence type="ECO:0000313" key="1">
    <source>
        <dbReference type="EMBL" id="KAI8028852.1"/>
    </source>
</evidence>
<reference evidence="1 2" key="1">
    <citation type="journal article" date="2022" name="Plant J.">
        <title>Chromosome-level genome of Camellia lanceoleosa provides a valuable resource for understanding genome evolution and self-incompatibility.</title>
        <authorList>
            <person name="Gong W."/>
            <person name="Xiao S."/>
            <person name="Wang L."/>
            <person name="Liao Z."/>
            <person name="Chang Y."/>
            <person name="Mo W."/>
            <person name="Hu G."/>
            <person name="Li W."/>
            <person name="Zhao G."/>
            <person name="Zhu H."/>
            <person name="Hu X."/>
            <person name="Ji K."/>
            <person name="Xiang X."/>
            <person name="Song Q."/>
            <person name="Yuan D."/>
            <person name="Jin S."/>
            <person name="Zhang L."/>
        </authorList>
    </citation>
    <scope>NUCLEOTIDE SEQUENCE [LARGE SCALE GENOMIC DNA]</scope>
    <source>
        <strain evidence="1">SQ_2022a</strain>
    </source>
</reference>
<dbReference type="EMBL" id="CM045758">
    <property type="protein sequence ID" value="KAI8028852.1"/>
    <property type="molecule type" value="Genomic_DNA"/>
</dbReference>
<evidence type="ECO:0000313" key="2">
    <source>
        <dbReference type="Proteomes" id="UP001060215"/>
    </source>
</evidence>
<accession>A0ACC0IU08</accession>
<sequence>MKKGLKESKSVSWASGAKLCQVKLFLSEDCPSKVGLQTQDHLQTNSVYSDNHSSRFEGRHSMDPLKKKLTHIPQIEWKCPPEVVLNPDWHVAAGEESKEAETQKNRERRVFRSAYTRVSDIHRSFFRPLDVQDHLDDSHIPVIPITPIEDVAVDLPSETVVPQNMSFNSQPLALARGVLSGNPESDPAASLKPSANEKPALEILPGFQADAVVAAVAAVTAITKSKEHASLIDPDLLIKFLSDPKMVEKLIREQGSTAGTKTEPVSESKSLTISVPLPITKLGLVEKVINENEAVMKTASASIPGPNLVSPSVDIPGPNLVPPSAAIPGPTLVPPLAAIAGPKPNPVIKQLNNEQDPISGSKLVTLTPSVTLPGPKSEPVIEKLIHKHRAHTETRAAPVSGPKPATSRVAFRSPRPGPVVKKLINENQVPTEAGSVPFAVGKLATPLASLPSSKPHLAKIKMMIDEYGTENEPISRSMPSILKVPISSPKLDMVLPDVTGPNLRALPNMIQPDLRLKAPSLDTTELNLHPLVNMVQRSLQMQALSPDTVPTSTYLGPPVKDVNYIKNLIRQHGKNDETEEYNLSQSGKSHVQDLKLVPNLKSNELTPKFQKDCIFFNSPRGCRNGSNCLFRHDRVKKLQPGSVLEGSSAKRMKLGGEITGST</sequence>
<comment type="caution">
    <text evidence="1">The sequence shown here is derived from an EMBL/GenBank/DDBJ whole genome shotgun (WGS) entry which is preliminary data.</text>
</comment>
<proteinExistence type="predicted"/>
<keyword evidence="2" id="KW-1185">Reference proteome</keyword>
<protein>
    <submittedName>
        <fullName evidence="1">Zinc finger CCCH domain-containing protein 6</fullName>
    </submittedName>
</protein>
<organism evidence="1 2">
    <name type="scientific">Camellia lanceoleosa</name>
    <dbReference type="NCBI Taxonomy" id="1840588"/>
    <lineage>
        <taxon>Eukaryota</taxon>
        <taxon>Viridiplantae</taxon>
        <taxon>Streptophyta</taxon>
        <taxon>Embryophyta</taxon>
        <taxon>Tracheophyta</taxon>
        <taxon>Spermatophyta</taxon>
        <taxon>Magnoliopsida</taxon>
        <taxon>eudicotyledons</taxon>
        <taxon>Gunneridae</taxon>
        <taxon>Pentapetalae</taxon>
        <taxon>asterids</taxon>
        <taxon>Ericales</taxon>
        <taxon>Theaceae</taxon>
        <taxon>Camellia</taxon>
    </lineage>
</organism>